<comment type="cofactor">
    <cofactor evidence="6">
        <name>Zn(2+)</name>
        <dbReference type="ChEBI" id="CHEBI:29105"/>
    </cofactor>
    <text evidence="6">Binds 1 zinc ion per subunit.</text>
</comment>
<proteinExistence type="inferred from homology"/>
<accession>A0A9W6YR40</accession>
<comment type="similarity">
    <text evidence="6">Belongs to the peptidase M48 family.</text>
</comment>
<dbReference type="CDD" id="cd07331">
    <property type="entry name" value="M48C_Oma1_like"/>
    <property type="match status" value="1"/>
</dbReference>
<evidence type="ECO:0000256" key="1">
    <source>
        <dbReference type="ARBA" id="ARBA00022670"/>
    </source>
</evidence>
<keyword evidence="5 6" id="KW-0482">Metalloprotease</keyword>
<dbReference type="GO" id="GO:0005743">
    <property type="term" value="C:mitochondrial inner membrane"/>
    <property type="evidence" value="ECO:0007669"/>
    <property type="project" value="TreeGrafter"/>
</dbReference>
<keyword evidence="9" id="KW-1185">Reference proteome</keyword>
<sequence length="337" mass="38347">MFKHFTKQFSSAFKQSPTRKPYSTYYYFGGQKANNSFQLITLTPQNKKWLIIGGVALSFTIVSHIEEAPVTHRRRIMLTPNWVENRTASTSYNAVKQEFGPLILPENHRVTRRVRSIMVRLIKAAENYYDPETGKTVNLFEDMKSHSIPVLDWEICVIDDSRRPTPNAFVVGNGKVFVFTSILPLAANDDGLATVLAHELGHQLAHHIGEKLTKSPFIYSIALLLSATFQSPSFASLATNILLDMPFSREMETEADYIGLMLMSKACFNPHEAPRFWERMLKFEQSMGSVPEILSDHPSSERRNKNILEWIPQADHIYEMANCGPTGSYWTGFNMGF</sequence>
<name>A0A9W6YR40_AMBMO</name>
<evidence type="ECO:0000256" key="3">
    <source>
        <dbReference type="ARBA" id="ARBA00022801"/>
    </source>
</evidence>
<dbReference type="PANTHER" id="PTHR22726:SF1">
    <property type="entry name" value="METALLOENDOPEPTIDASE OMA1, MITOCHONDRIAL"/>
    <property type="match status" value="1"/>
</dbReference>
<organism evidence="8 9">
    <name type="scientific">Ambrosiozyma monospora</name>
    <name type="common">Yeast</name>
    <name type="synonym">Endomycopsis monosporus</name>
    <dbReference type="NCBI Taxonomy" id="43982"/>
    <lineage>
        <taxon>Eukaryota</taxon>
        <taxon>Fungi</taxon>
        <taxon>Dikarya</taxon>
        <taxon>Ascomycota</taxon>
        <taxon>Saccharomycotina</taxon>
        <taxon>Pichiomycetes</taxon>
        <taxon>Pichiales</taxon>
        <taxon>Pichiaceae</taxon>
        <taxon>Ambrosiozyma</taxon>
    </lineage>
</organism>
<keyword evidence="4 6" id="KW-0862">Zinc</keyword>
<reference evidence="8" key="1">
    <citation type="submission" date="2023-04" db="EMBL/GenBank/DDBJ databases">
        <title>Ambrosiozyma monospora NBRC 1965.</title>
        <authorList>
            <person name="Ichikawa N."/>
            <person name="Sato H."/>
            <person name="Tonouchi N."/>
        </authorList>
    </citation>
    <scope>NUCLEOTIDE SEQUENCE</scope>
    <source>
        <strain evidence="8">NBRC 1965</strain>
    </source>
</reference>
<dbReference type="EMBL" id="BSXU01000067">
    <property type="protein sequence ID" value="GMG19139.1"/>
    <property type="molecule type" value="Genomic_DNA"/>
</dbReference>
<evidence type="ECO:0000259" key="7">
    <source>
        <dbReference type="Pfam" id="PF01435"/>
    </source>
</evidence>
<evidence type="ECO:0000256" key="6">
    <source>
        <dbReference type="RuleBase" id="RU003983"/>
    </source>
</evidence>
<dbReference type="Pfam" id="PF01435">
    <property type="entry name" value="Peptidase_M48"/>
    <property type="match status" value="1"/>
</dbReference>
<dbReference type="InterPro" id="IPR001915">
    <property type="entry name" value="Peptidase_M48"/>
</dbReference>
<dbReference type="Proteomes" id="UP001165063">
    <property type="component" value="Unassembled WGS sequence"/>
</dbReference>
<dbReference type="GO" id="GO:0034982">
    <property type="term" value="P:mitochondrial protein processing"/>
    <property type="evidence" value="ECO:0007669"/>
    <property type="project" value="TreeGrafter"/>
</dbReference>
<evidence type="ECO:0000313" key="9">
    <source>
        <dbReference type="Proteomes" id="UP001165063"/>
    </source>
</evidence>
<dbReference type="Gene3D" id="3.30.2010.10">
    <property type="entry name" value="Metalloproteases ('zincins'), catalytic domain"/>
    <property type="match status" value="1"/>
</dbReference>
<feature type="domain" description="Peptidase M48" evidence="7">
    <location>
        <begin position="143"/>
        <end position="310"/>
    </location>
</feature>
<dbReference type="GO" id="GO:0004222">
    <property type="term" value="F:metalloendopeptidase activity"/>
    <property type="evidence" value="ECO:0007669"/>
    <property type="project" value="InterPro"/>
</dbReference>
<protein>
    <submittedName>
        <fullName evidence="8">Unnamed protein product</fullName>
    </submittedName>
</protein>
<evidence type="ECO:0000313" key="8">
    <source>
        <dbReference type="EMBL" id="GMG19139.1"/>
    </source>
</evidence>
<dbReference type="OrthoDB" id="7464992at2759"/>
<keyword evidence="1 6" id="KW-0645">Protease</keyword>
<dbReference type="AlphaFoldDB" id="A0A9W6YR40"/>
<evidence type="ECO:0000256" key="4">
    <source>
        <dbReference type="ARBA" id="ARBA00022833"/>
    </source>
</evidence>
<gene>
    <name evidence="8" type="ORF">Amon01_000023500</name>
</gene>
<keyword evidence="3 6" id="KW-0378">Hydrolase</keyword>
<dbReference type="InterPro" id="IPR051156">
    <property type="entry name" value="Mito/Outer_Membr_Metalloprot"/>
</dbReference>
<evidence type="ECO:0000256" key="2">
    <source>
        <dbReference type="ARBA" id="ARBA00022723"/>
    </source>
</evidence>
<dbReference type="PANTHER" id="PTHR22726">
    <property type="entry name" value="METALLOENDOPEPTIDASE OMA1"/>
    <property type="match status" value="1"/>
</dbReference>
<dbReference type="GO" id="GO:0006515">
    <property type="term" value="P:protein quality control for misfolded or incompletely synthesized proteins"/>
    <property type="evidence" value="ECO:0007669"/>
    <property type="project" value="TreeGrafter"/>
</dbReference>
<evidence type="ECO:0000256" key="5">
    <source>
        <dbReference type="ARBA" id="ARBA00023049"/>
    </source>
</evidence>
<keyword evidence="2" id="KW-0479">Metal-binding</keyword>
<comment type="caution">
    <text evidence="8">The sequence shown here is derived from an EMBL/GenBank/DDBJ whole genome shotgun (WGS) entry which is preliminary data.</text>
</comment>
<dbReference type="GO" id="GO:0046872">
    <property type="term" value="F:metal ion binding"/>
    <property type="evidence" value="ECO:0007669"/>
    <property type="project" value="UniProtKB-KW"/>
</dbReference>